<dbReference type="EMBL" id="JACHGB010000006">
    <property type="protein sequence ID" value="MBB5273377.1"/>
    <property type="molecule type" value="Genomic_DNA"/>
</dbReference>
<dbReference type="InterPro" id="IPR011701">
    <property type="entry name" value="MFS"/>
</dbReference>
<feature type="transmembrane region" description="Helical" evidence="4">
    <location>
        <begin position="165"/>
        <end position="183"/>
    </location>
</feature>
<name>A0A7W8HJT0_9BURK</name>
<dbReference type="PANTHER" id="PTHR11360:SF284">
    <property type="entry name" value="EG:103B4.3 PROTEIN-RELATED"/>
    <property type="match status" value="1"/>
</dbReference>
<dbReference type="InterPro" id="IPR050327">
    <property type="entry name" value="Proton-linked_MCT"/>
</dbReference>
<feature type="transmembrane region" description="Helical" evidence="4">
    <location>
        <begin position="136"/>
        <end position="159"/>
    </location>
</feature>
<proteinExistence type="predicted"/>
<keyword evidence="3 4" id="KW-0472">Membrane</keyword>
<feature type="transmembrane region" description="Helical" evidence="4">
    <location>
        <begin position="45"/>
        <end position="68"/>
    </location>
</feature>
<dbReference type="Proteomes" id="UP000532440">
    <property type="component" value="Unassembled WGS sequence"/>
</dbReference>
<evidence type="ECO:0000313" key="6">
    <source>
        <dbReference type="EMBL" id="MBB5273377.1"/>
    </source>
</evidence>
<evidence type="ECO:0000256" key="1">
    <source>
        <dbReference type="ARBA" id="ARBA00022692"/>
    </source>
</evidence>
<dbReference type="InterPro" id="IPR036259">
    <property type="entry name" value="MFS_trans_sf"/>
</dbReference>
<protein>
    <submittedName>
        <fullName evidence="6">MFS family permease</fullName>
    </submittedName>
</protein>
<feature type="transmembrane region" description="Helical" evidence="4">
    <location>
        <begin position="288"/>
        <end position="306"/>
    </location>
</feature>
<dbReference type="AlphaFoldDB" id="A0A7W8HJT0"/>
<dbReference type="RefSeq" id="WP_183969847.1">
    <property type="nucleotide sequence ID" value="NZ_BAABEW010000024.1"/>
</dbReference>
<keyword evidence="7" id="KW-1185">Reference proteome</keyword>
<feature type="transmembrane region" description="Helical" evidence="4">
    <location>
        <begin position="375"/>
        <end position="393"/>
    </location>
</feature>
<feature type="transmembrane region" description="Helical" evidence="4">
    <location>
        <begin position="253"/>
        <end position="276"/>
    </location>
</feature>
<accession>A0A7W8HJT0</accession>
<dbReference type="Gene3D" id="1.20.1250.20">
    <property type="entry name" value="MFS general substrate transporter like domains"/>
    <property type="match status" value="1"/>
</dbReference>
<evidence type="ECO:0000313" key="7">
    <source>
        <dbReference type="Proteomes" id="UP000532440"/>
    </source>
</evidence>
<dbReference type="SUPFAM" id="SSF103473">
    <property type="entry name" value="MFS general substrate transporter"/>
    <property type="match status" value="1"/>
</dbReference>
<comment type="caution">
    <text evidence="6">The sequence shown here is derived from an EMBL/GenBank/DDBJ whole genome shotgun (WGS) entry which is preliminary data.</text>
</comment>
<keyword evidence="1 4" id="KW-0812">Transmembrane</keyword>
<dbReference type="GO" id="GO:0022857">
    <property type="term" value="F:transmembrane transporter activity"/>
    <property type="evidence" value="ECO:0007669"/>
    <property type="project" value="InterPro"/>
</dbReference>
<feature type="transmembrane region" description="Helical" evidence="4">
    <location>
        <begin position="75"/>
        <end position="94"/>
    </location>
</feature>
<dbReference type="PANTHER" id="PTHR11360">
    <property type="entry name" value="MONOCARBOXYLATE TRANSPORTER"/>
    <property type="match status" value="1"/>
</dbReference>
<dbReference type="CDD" id="cd17355">
    <property type="entry name" value="MFS_YcxA_like"/>
    <property type="match status" value="1"/>
</dbReference>
<evidence type="ECO:0000259" key="5">
    <source>
        <dbReference type="PROSITE" id="PS50850"/>
    </source>
</evidence>
<dbReference type="Pfam" id="PF07690">
    <property type="entry name" value="MFS_1"/>
    <property type="match status" value="1"/>
</dbReference>
<feature type="transmembrane region" description="Helical" evidence="4">
    <location>
        <begin position="345"/>
        <end position="369"/>
    </location>
</feature>
<feature type="transmembrane region" description="Helical" evidence="4">
    <location>
        <begin position="100"/>
        <end position="124"/>
    </location>
</feature>
<feature type="domain" description="Major facilitator superfamily (MFS) profile" evidence="5">
    <location>
        <begin position="7"/>
        <end position="400"/>
    </location>
</feature>
<feature type="transmembrane region" description="Helical" evidence="4">
    <location>
        <begin position="219"/>
        <end position="247"/>
    </location>
</feature>
<keyword evidence="2 4" id="KW-1133">Transmembrane helix</keyword>
<gene>
    <name evidence="6" type="ORF">HNQ70_003405</name>
</gene>
<sequence length="406" mass="42164">MDVRRQAFAVLAFCFVTNMVSRGIGESFAVFLLPVAEEFGTDRALLTGIASVYMLATGAMSPLVGIAIDRFGPRACYSLGLAIFGTVYLLAGLATSLWQLYLLIGMAAAVGTSLIGLVPAAGLATRWFSARLPTAMGLLSAALGIGMLVFAPLAQWLIGLLGWRGTYQVMGAALLLSVLPVWLMPWRRIAAGAPQVSRARSAAEPADAWTIRRATRTPVFWALTAVMFFTSLSTVTVSVQLVAALVAAGFAPMLAATVFGVAGMASIVGMVGAGWFSERIGEKPFATISYSASIVGIGALAMLELWPSTLLLAAFVLLFGTMQGSRGPLVAVLSVRNFPGRRQSAIYGTVLLGMGTGAALGAWASGALYDLTGGYRAGYLLSALGAGCGLLLFRTVPALSGTRAAA</sequence>
<reference evidence="6 7" key="1">
    <citation type="submission" date="2020-08" db="EMBL/GenBank/DDBJ databases">
        <title>Genomic Encyclopedia of Type Strains, Phase IV (KMG-IV): sequencing the most valuable type-strain genomes for metagenomic binning, comparative biology and taxonomic classification.</title>
        <authorList>
            <person name="Goeker M."/>
        </authorList>
    </citation>
    <scope>NUCLEOTIDE SEQUENCE [LARGE SCALE GENOMIC DNA]</scope>
    <source>
        <strain evidence="6 7">DSM 29781</strain>
    </source>
</reference>
<evidence type="ECO:0000256" key="4">
    <source>
        <dbReference type="SAM" id="Phobius"/>
    </source>
</evidence>
<evidence type="ECO:0000256" key="3">
    <source>
        <dbReference type="ARBA" id="ARBA00023136"/>
    </source>
</evidence>
<evidence type="ECO:0000256" key="2">
    <source>
        <dbReference type="ARBA" id="ARBA00022989"/>
    </source>
</evidence>
<organism evidence="6 7">
    <name type="scientific">Quisquiliibacterium transsilvanicum</name>
    <dbReference type="NCBI Taxonomy" id="1549638"/>
    <lineage>
        <taxon>Bacteria</taxon>
        <taxon>Pseudomonadati</taxon>
        <taxon>Pseudomonadota</taxon>
        <taxon>Betaproteobacteria</taxon>
        <taxon>Burkholderiales</taxon>
        <taxon>Burkholderiaceae</taxon>
        <taxon>Quisquiliibacterium</taxon>
    </lineage>
</organism>
<feature type="transmembrane region" description="Helical" evidence="4">
    <location>
        <begin position="312"/>
        <end position="333"/>
    </location>
</feature>
<dbReference type="InterPro" id="IPR020846">
    <property type="entry name" value="MFS_dom"/>
</dbReference>
<dbReference type="PROSITE" id="PS50850">
    <property type="entry name" value="MFS"/>
    <property type="match status" value="1"/>
</dbReference>